<feature type="domain" description="Secretin/TonB short N-terminal" evidence="8">
    <location>
        <begin position="69"/>
        <end position="119"/>
    </location>
</feature>
<evidence type="ECO:0000256" key="2">
    <source>
        <dbReference type="ARBA" id="ARBA00022448"/>
    </source>
</evidence>
<dbReference type="Pfam" id="PF07660">
    <property type="entry name" value="STN"/>
    <property type="match status" value="1"/>
</dbReference>
<organism evidence="9 10">
    <name type="scientific">Chitinophaga defluvii</name>
    <dbReference type="NCBI Taxonomy" id="3163343"/>
    <lineage>
        <taxon>Bacteria</taxon>
        <taxon>Pseudomonadati</taxon>
        <taxon>Bacteroidota</taxon>
        <taxon>Chitinophagia</taxon>
        <taxon>Chitinophagales</taxon>
        <taxon>Chitinophagaceae</taxon>
        <taxon>Chitinophaga</taxon>
    </lineage>
</organism>
<name>A0ABV2SYZ7_9BACT</name>
<comment type="caution">
    <text evidence="9">The sequence shown here is derived from an EMBL/GenBank/DDBJ whole genome shotgun (WGS) entry which is preliminary data.</text>
</comment>
<reference evidence="9 10" key="1">
    <citation type="submission" date="2024-06" db="EMBL/GenBank/DDBJ databases">
        <title>Chitinophaga defluvii sp. nov., isolated from municipal sewage.</title>
        <authorList>
            <person name="Zhang L."/>
        </authorList>
    </citation>
    <scope>NUCLEOTIDE SEQUENCE [LARGE SCALE GENOMIC DNA]</scope>
    <source>
        <strain evidence="9 10">H8</strain>
    </source>
</reference>
<dbReference type="Pfam" id="PF07715">
    <property type="entry name" value="Plug"/>
    <property type="match status" value="1"/>
</dbReference>
<dbReference type="NCBIfam" id="TIGR04056">
    <property type="entry name" value="OMP_RagA_SusC"/>
    <property type="match status" value="1"/>
</dbReference>
<dbReference type="Proteomes" id="UP001549749">
    <property type="component" value="Unassembled WGS sequence"/>
</dbReference>
<dbReference type="InterPro" id="IPR008969">
    <property type="entry name" value="CarboxyPept-like_regulatory"/>
</dbReference>
<gene>
    <name evidence="9" type="ORF">ABR189_01390</name>
</gene>
<dbReference type="SMART" id="SM00965">
    <property type="entry name" value="STN"/>
    <property type="match status" value="1"/>
</dbReference>
<evidence type="ECO:0000256" key="4">
    <source>
        <dbReference type="ARBA" id="ARBA00022692"/>
    </source>
</evidence>
<keyword evidence="2 7" id="KW-0813">Transport</keyword>
<keyword evidence="4 7" id="KW-0812">Transmembrane</keyword>
<dbReference type="RefSeq" id="WP_354658643.1">
    <property type="nucleotide sequence ID" value="NZ_JBEXAC010000001.1"/>
</dbReference>
<dbReference type="InterPro" id="IPR011662">
    <property type="entry name" value="Secretin/TonB_short_N"/>
</dbReference>
<dbReference type="Gene3D" id="2.170.130.10">
    <property type="entry name" value="TonB-dependent receptor, plug domain"/>
    <property type="match status" value="1"/>
</dbReference>
<keyword evidence="6 7" id="KW-0998">Cell outer membrane</keyword>
<dbReference type="InterPro" id="IPR037066">
    <property type="entry name" value="Plug_dom_sf"/>
</dbReference>
<keyword evidence="9" id="KW-0675">Receptor</keyword>
<dbReference type="InterPro" id="IPR036942">
    <property type="entry name" value="Beta-barrel_TonB_sf"/>
</dbReference>
<dbReference type="Pfam" id="PF13715">
    <property type="entry name" value="CarbopepD_reg_2"/>
    <property type="match status" value="1"/>
</dbReference>
<evidence type="ECO:0000259" key="8">
    <source>
        <dbReference type="SMART" id="SM00965"/>
    </source>
</evidence>
<evidence type="ECO:0000256" key="1">
    <source>
        <dbReference type="ARBA" id="ARBA00004571"/>
    </source>
</evidence>
<protein>
    <submittedName>
        <fullName evidence="9">TonB-dependent receptor</fullName>
    </submittedName>
</protein>
<keyword evidence="3 7" id="KW-1134">Transmembrane beta strand</keyword>
<keyword evidence="5 7" id="KW-0472">Membrane</keyword>
<evidence type="ECO:0000256" key="6">
    <source>
        <dbReference type="ARBA" id="ARBA00023237"/>
    </source>
</evidence>
<dbReference type="Gene3D" id="2.40.170.20">
    <property type="entry name" value="TonB-dependent receptor, beta-barrel domain"/>
    <property type="match status" value="1"/>
</dbReference>
<dbReference type="SUPFAM" id="SSF49464">
    <property type="entry name" value="Carboxypeptidase regulatory domain-like"/>
    <property type="match status" value="1"/>
</dbReference>
<dbReference type="EMBL" id="JBEXAC010000001">
    <property type="protein sequence ID" value="MET6995996.1"/>
    <property type="molecule type" value="Genomic_DNA"/>
</dbReference>
<dbReference type="NCBIfam" id="TIGR04057">
    <property type="entry name" value="SusC_RagA_signa"/>
    <property type="match status" value="1"/>
</dbReference>
<dbReference type="InterPro" id="IPR012910">
    <property type="entry name" value="Plug_dom"/>
</dbReference>
<dbReference type="PROSITE" id="PS52016">
    <property type="entry name" value="TONB_DEPENDENT_REC_3"/>
    <property type="match status" value="1"/>
</dbReference>
<dbReference type="Gene3D" id="2.60.40.1120">
    <property type="entry name" value="Carboxypeptidase-like, regulatory domain"/>
    <property type="match status" value="1"/>
</dbReference>
<evidence type="ECO:0000256" key="5">
    <source>
        <dbReference type="ARBA" id="ARBA00023136"/>
    </source>
</evidence>
<dbReference type="Gene3D" id="3.55.50.30">
    <property type="match status" value="1"/>
</dbReference>
<comment type="subcellular location">
    <subcellularLocation>
        <location evidence="1 7">Cell outer membrane</location>
        <topology evidence="1 7">Multi-pass membrane protein</topology>
    </subcellularLocation>
</comment>
<evidence type="ECO:0000256" key="7">
    <source>
        <dbReference type="PROSITE-ProRule" id="PRU01360"/>
    </source>
</evidence>
<keyword evidence="10" id="KW-1185">Reference proteome</keyword>
<dbReference type="InterPro" id="IPR023996">
    <property type="entry name" value="TonB-dep_OMP_SusC/RagA"/>
</dbReference>
<dbReference type="InterPro" id="IPR039426">
    <property type="entry name" value="TonB-dep_rcpt-like"/>
</dbReference>
<evidence type="ECO:0000313" key="9">
    <source>
        <dbReference type="EMBL" id="MET6995996.1"/>
    </source>
</evidence>
<evidence type="ECO:0000313" key="10">
    <source>
        <dbReference type="Proteomes" id="UP001549749"/>
    </source>
</evidence>
<sequence>MNKQFALFRRRKHCRAYVRPLLRMKFLFILLLACLVQVNAATYAQKVSLSVRNASLEEVFRQLKLQSGYDFLYSAQVVQHTKVSLQVKDEELVNVIEKCLKGSDLTFTIRNKTVVIKKVGANLTADIESPLQARQVSGTVTDEKGQGLPGVSVKLKGTNTGTMTDVNGKFSLNVSVNNPVLVFSYIGFNTEEVVVSQNNIANMVMKEQLSSLNQVVVVGYGTQRKANVLGAVSQVSGKELQTSPTGNLSSMLQGRLPGLVTKQPSGQPGSDGASLLVRGLNSPTSNSPLVVVDGIPRPFPNINPDEVESITILKDASSGAVYGVQAANGVILVTTKRGLKQKSTIDVHSSLSLSTNTNFPKFLNGADYAYWYDKAQEMDGVPESGRRFTQDQIDRIKNGDPKGVYANTDWFDMLFKSTAPTYVNNISLRGGNDDIKYFVSLGSYNQRGIIDRTGYDRYSIRANIDAKVAKNLNLSVNLAGQTNETKQPGLSAGLGNSYGSIFSQALMSYPYLPAYLDGKPVGSQNPGNGNQNPLAARDLSGDQNNRAAMFEGSMALKYSVPFVKGLELKMNTAYDRNYSVKKSTLMPYQLMIFNPSSETYSPSYARHALTGDAVINQWFAESWRTTVQPSIGYNNQFGKHAVSGLFLYEYIRDQGTGMSAGRRSFPITDIMDLNYGEEVIADLVKGSHSYFHRAGYVSRLSYNYDEKYLFEFTGRVDGSSFFPSDQRWGFFPAVALGWRISQEPFFKDQVSFIDDLKLRASAGKLANDNIGGQAFLKTMSLGKDPVVMIGDKLSRPLTMDRVPNLGITWETTSSYNGGFEAIMWKGLLGVELDVFYKVTNDILQGRADMPPSLGGYFPSVINSGIVDNRGFELVLTHNNHIGDFNYNIRGNVSWARNKVIRSTEATNVPDYMRQVGRPMGQKYGFIAEGLFQSAEEVENSPVFGPTLPGDVKLKDINGDGKITFDQDWVVTGRSSTPEMMFGMNLGGSYKGFDLNIFLQGAALSDVWLAGLYSDRGFYDNTFYTKPFWSDGNAPYYLVENAWRPDNTNAKYPRLGLESRSNGGAMSSWWVVNSSYLRLKSVQIGYSLPAPLMQRANIQKIRLYVSGSNLFTLSHLKYFDPEMPDVNQGYYPQQRLFEFGLNLTF</sequence>
<accession>A0ABV2SYZ7</accession>
<dbReference type="SUPFAM" id="SSF56935">
    <property type="entry name" value="Porins"/>
    <property type="match status" value="1"/>
</dbReference>
<proteinExistence type="inferred from homology"/>
<comment type="similarity">
    <text evidence="7">Belongs to the TonB-dependent receptor family.</text>
</comment>
<evidence type="ECO:0000256" key="3">
    <source>
        <dbReference type="ARBA" id="ARBA00022452"/>
    </source>
</evidence>
<dbReference type="InterPro" id="IPR023997">
    <property type="entry name" value="TonB-dep_OMP_SusC/RagA_CS"/>
</dbReference>